<name>A0ABW5V7Z8_9BACI</name>
<dbReference type="PANTHER" id="PTHR10566:SF113">
    <property type="entry name" value="PROTEIN ACTIVITY OF BC1 COMPLEX KINASE 7, CHLOROPLASTIC"/>
    <property type="match status" value="1"/>
</dbReference>
<feature type="transmembrane region" description="Helical" evidence="2">
    <location>
        <begin position="498"/>
        <end position="520"/>
    </location>
</feature>
<dbReference type="InterPro" id="IPR011009">
    <property type="entry name" value="Kinase-like_dom_sf"/>
</dbReference>
<organism evidence="4 5">
    <name type="scientific">Lentibacillus juripiscarius</name>
    <dbReference type="NCBI Taxonomy" id="257446"/>
    <lineage>
        <taxon>Bacteria</taxon>
        <taxon>Bacillati</taxon>
        <taxon>Bacillota</taxon>
        <taxon>Bacilli</taxon>
        <taxon>Bacillales</taxon>
        <taxon>Bacillaceae</taxon>
        <taxon>Lentibacillus</taxon>
    </lineage>
</organism>
<dbReference type="EMBL" id="JBHUNA010000038">
    <property type="protein sequence ID" value="MFD2762177.1"/>
    <property type="molecule type" value="Genomic_DNA"/>
</dbReference>
<evidence type="ECO:0000256" key="2">
    <source>
        <dbReference type="SAM" id="Phobius"/>
    </source>
</evidence>
<evidence type="ECO:0000259" key="3">
    <source>
        <dbReference type="Pfam" id="PF03109"/>
    </source>
</evidence>
<keyword evidence="2" id="KW-1133">Transmembrane helix</keyword>
<gene>
    <name evidence="4" type="ORF">ACFSUO_14560</name>
</gene>
<feature type="transmembrane region" description="Helical" evidence="2">
    <location>
        <begin position="532"/>
        <end position="552"/>
    </location>
</feature>
<dbReference type="InterPro" id="IPR050154">
    <property type="entry name" value="UbiB_kinase"/>
</dbReference>
<dbReference type="CDD" id="cd05121">
    <property type="entry name" value="ABC1_ADCK3-like"/>
    <property type="match status" value="1"/>
</dbReference>
<keyword evidence="2" id="KW-0812">Transmembrane</keyword>
<evidence type="ECO:0000313" key="5">
    <source>
        <dbReference type="Proteomes" id="UP001597502"/>
    </source>
</evidence>
<comment type="similarity">
    <text evidence="1">Belongs to the protein kinase superfamily. ADCK protein kinase family.</text>
</comment>
<evidence type="ECO:0000256" key="1">
    <source>
        <dbReference type="ARBA" id="ARBA00009670"/>
    </source>
</evidence>
<dbReference type="PANTHER" id="PTHR10566">
    <property type="entry name" value="CHAPERONE-ACTIVITY OF BC1 COMPLEX CABC1 -RELATED"/>
    <property type="match status" value="1"/>
</dbReference>
<evidence type="ECO:0000313" key="4">
    <source>
        <dbReference type="EMBL" id="MFD2762177.1"/>
    </source>
</evidence>
<dbReference type="Pfam" id="PF03109">
    <property type="entry name" value="ABC1"/>
    <property type="match status" value="1"/>
</dbReference>
<keyword evidence="5" id="KW-1185">Reference proteome</keyword>
<keyword evidence="4" id="KW-0418">Kinase</keyword>
<dbReference type="Proteomes" id="UP001597502">
    <property type="component" value="Unassembled WGS sequence"/>
</dbReference>
<dbReference type="SUPFAM" id="SSF56112">
    <property type="entry name" value="Protein kinase-like (PK-like)"/>
    <property type="match status" value="1"/>
</dbReference>
<dbReference type="RefSeq" id="WP_382395415.1">
    <property type="nucleotide sequence ID" value="NZ_JBHUNA010000038.1"/>
</dbReference>
<keyword evidence="4" id="KW-0808">Transferase</keyword>
<comment type="caution">
    <text evidence="4">The sequence shown here is derived from an EMBL/GenBank/DDBJ whole genome shotgun (WGS) entry which is preliminary data.</text>
</comment>
<dbReference type="GO" id="GO:0016301">
    <property type="term" value="F:kinase activity"/>
    <property type="evidence" value="ECO:0007669"/>
    <property type="project" value="UniProtKB-KW"/>
</dbReference>
<proteinExistence type="inferred from homology"/>
<dbReference type="InterPro" id="IPR004147">
    <property type="entry name" value="ABC1_dom"/>
</dbReference>
<keyword evidence="2" id="KW-0472">Membrane</keyword>
<accession>A0ABW5V7Z8</accession>
<reference evidence="5" key="1">
    <citation type="journal article" date="2019" name="Int. J. Syst. Evol. Microbiol.">
        <title>The Global Catalogue of Microorganisms (GCM) 10K type strain sequencing project: providing services to taxonomists for standard genome sequencing and annotation.</title>
        <authorList>
            <consortium name="The Broad Institute Genomics Platform"/>
            <consortium name="The Broad Institute Genome Sequencing Center for Infectious Disease"/>
            <person name="Wu L."/>
            <person name="Ma J."/>
        </authorList>
    </citation>
    <scope>NUCLEOTIDE SEQUENCE [LARGE SCALE GENOMIC DNA]</scope>
    <source>
        <strain evidence="5">TISTR 1535</strain>
    </source>
</reference>
<sequence>MFERRLRHTRRYQEIVNAFIRYGFGYFLFRVGITDRDLSRGKVPSDADVNLQSIGRRLRLTLQELGPSFIKLGQIASTRHDVLPREIITELEQLQDHVSVFSFDHVQNTIESELEDSLDNVFDHVDPEPIATASIGQVHTARLFTGEEVVVKVQRPGLKPVMETDLEILEKIGQMLEERTVWAKRYRVQDIIHELSISLRNELDYLMEGRSGERIAKQFQQQMFVRVPTIYWDYTTKKVLTMEKVNGIKVSDVDTLDAEGYDRHLIAKRLADAMFAQILDKGFFHADPHAGNVYILPKNTITFLDFGEVGRISDEMTYHFASIIVHLHNGNAEALIKIFSKMDLIGEKTDINAFQRDLEALHDSYANVMLKDMSLGKIIIEIFQVAYYHYIDIPSEMAILSKTILTLEGVISRMDPDFSIMRAAEPYARKVLKRRYSPRRILRNSMSEIAENLEIITGLPRDVKEVMSTLQRGRVGLDINVKQAERFLHRFDKISNRLSFSIIMLAFSILMAGLIIGSAITDQSTVIWELPIIEIGAVIATLMFILMVITIIRSGRM</sequence>
<feature type="domain" description="ABC1 atypical kinase-like" evidence="3">
    <location>
        <begin position="93"/>
        <end position="337"/>
    </location>
</feature>
<protein>
    <submittedName>
        <fullName evidence="4">ABC1 kinase family protein</fullName>
    </submittedName>
</protein>